<organism evidence="2 3">
    <name type="scientific">Planktosalinus lacus</name>
    <dbReference type="NCBI Taxonomy" id="1526573"/>
    <lineage>
        <taxon>Bacteria</taxon>
        <taxon>Pseudomonadati</taxon>
        <taxon>Bacteroidota</taxon>
        <taxon>Flavobacteriia</taxon>
        <taxon>Flavobacteriales</taxon>
        <taxon>Flavobacteriaceae</taxon>
        <taxon>Planktosalinus</taxon>
    </lineage>
</organism>
<comment type="caution">
    <text evidence="2">The sequence shown here is derived from an EMBL/GenBank/DDBJ whole genome shotgun (WGS) entry which is preliminary data.</text>
</comment>
<keyword evidence="1" id="KW-1133">Transmembrane helix</keyword>
<dbReference type="Proteomes" id="UP000652231">
    <property type="component" value="Unassembled WGS sequence"/>
</dbReference>
<reference evidence="2" key="1">
    <citation type="journal article" date="2014" name="Int. J. Syst. Evol. Microbiol.">
        <title>Complete genome sequence of Corynebacterium casei LMG S-19264T (=DSM 44701T), isolated from a smear-ripened cheese.</title>
        <authorList>
            <consortium name="US DOE Joint Genome Institute (JGI-PGF)"/>
            <person name="Walter F."/>
            <person name="Albersmeier A."/>
            <person name="Kalinowski J."/>
            <person name="Ruckert C."/>
        </authorList>
    </citation>
    <scope>NUCLEOTIDE SEQUENCE</scope>
    <source>
        <strain evidence="2">CGMCC 1.12924</strain>
    </source>
</reference>
<gene>
    <name evidence="2" type="ORF">GCM10011312_16800</name>
</gene>
<feature type="transmembrane region" description="Helical" evidence="1">
    <location>
        <begin position="12"/>
        <end position="38"/>
    </location>
</feature>
<name>A0A8J2V9T7_9FLAO</name>
<dbReference type="AlphaFoldDB" id="A0A8J2V9T7"/>
<dbReference type="RefSeq" id="WP_188441493.1">
    <property type="nucleotide sequence ID" value="NZ_BMGK01000006.1"/>
</dbReference>
<reference evidence="2" key="2">
    <citation type="submission" date="2020-09" db="EMBL/GenBank/DDBJ databases">
        <authorList>
            <person name="Sun Q."/>
            <person name="Zhou Y."/>
        </authorList>
    </citation>
    <scope>NUCLEOTIDE SEQUENCE</scope>
    <source>
        <strain evidence="2">CGMCC 1.12924</strain>
    </source>
</reference>
<evidence type="ECO:0000313" key="3">
    <source>
        <dbReference type="Proteomes" id="UP000652231"/>
    </source>
</evidence>
<protein>
    <submittedName>
        <fullName evidence="2">Uncharacterized protein</fullName>
    </submittedName>
</protein>
<sequence>MTFFKSLIIEASFWQSSLFIFLLSLLAVIIGYVIKYYLDIKKSKRIKILSLELIVGAMYTNGSFVIPSLSLIIENLSKTDVIINYVRLKCKDDHGMAPISMGYVQLSVSSFKNLLSK</sequence>
<evidence type="ECO:0000256" key="1">
    <source>
        <dbReference type="SAM" id="Phobius"/>
    </source>
</evidence>
<accession>A0A8J2V9T7</accession>
<dbReference type="EMBL" id="BMGK01000006">
    <property type="protein sequence ID" value="GGD93705.1"/>
    <property type="molecule type" value="Genomic_DNA"/>
</dbReference>
<proteinExistence type="predicted"/>
<evidence type="ECO:0000313" key="2">
    <source>
        <dbReference type="EMBL" id="GGD93705.1"/>
    </source>
</evidence>
<keyword evidence="1" id="KW-0472">Membrane</keyword>
<keyword evidence="3" id="KW-1185">Reference proteome</keyword>
<keyword evidence="1" id="KW-0812">Transmembrane</keyword>